<evidence type="ECO:0000313" key="3">
    <source>
        <dbReference type="EMBL" id="MBO1884682.1"/>
    </source>
</evidence>
<reference evidence="3 4" key="1">
    <citation type="submission" date="2021-03" db="EMBL/GenBank/DDBJ databases">
        <title>Isolation and description of Capnocytophaga bilenii sp. nov., a novel Capnocytophaga species, isolated from a gingivitis subject.</title>
        <authorList>
            <person name="Antezack A."/>
            <person name="Monnet-Corti V."/>
            <person name="La Scola B."/>
        </authorList>
    </citation>
    <scope>NUCLEOTIDE SEQUENCE [LARGE SCALE GENOMIC DNA]</scope>
    <source>
        <strain evidence="3 4">Marseille-Q4570</strain>
    </source>
</reference>
<dbReference type="InterPro" id="IPR021309">
    <property type="entry name" value="YgaP-like_TM"/>
</dbReference>
<feature type="domain" description="Inner membrane protein YgaP-like transmembrane" evidence="2">
    <location>
        <begin position="1"/>
        <end position="66"/>
    </location>
</feature>
<keyword evidence="4" id="KW-1185">Reference proteome</keyword>
<evidence type="ECO:0000259" key="2">
    <source>
        <dbReference type="Pfam" id="PF11127"/>
    </source>
</evidence>
<accession>A0ABS3PZN9</accession>
<dbReference type="Pfam" id="PF11127">
    <property type="entry name" value="YgaP-like_TM"/>
    <property type="match status" value="1"/>
</dbReference>
<feature type="transmembrane region" description="Helical" evidence="1">
    <location>
        <begin position="12"/>
        <end position="31"/>
    </location>
</feature>
<evidence type="ECO:0000313" key="4">
    <source>
        <dbReference type="Proteomes" id="UP000681610"/>
    </source>
</evidence>
<comment type="caution">
    <text evidence="3">The sequence shown here is derived from an EMBL/GenBank/DDBJ whole genome shotgun (WGS) entry which is preliminary data.</text>
</comment>
<keyword evidence="1" id="KW-0472">Membrane</keyword>
<organism evidence="3 4">
    <name type="scientific">Capnocytophaga bilenii</name>
    <dbReference type="NCBI Taxonomy" id="2819369"/>
    <lineage>
        <taxon>Bacteria</taxon>
        <taxon>Pseudomonadati</taxon>
        <taxon>Bacteroidota</taxon>
        <taxon>Flavobacteriia</taxon>
        <taxon>Flavobacteriales</taxon>
        <taxon>Flavobacteriaceae</taxon>
        <taxon>Capnocytophaga</taxon>
    </lineage>
</organism>
<protein>
    <submittedName>
        <fullName evidence="3">DUF2892 domain-containing protein</fullName>
    </submittedName>
</protein>
<feature type="transmembrane region" description="Helical" evidence="1">
    <location>
        <begin position="37"/>
        <end position="59"/>
    </location>
</feature>
<gene>
    <name evidence="3" type="ORF">J4N46_09720</name>
</gene>
<keyword evidence="1" id="KW-0812">Transmembrane</keyword>
<dbReference type="RefSeq" id="WP_009415749.1">
    <property type="nucleotide sequence ID" value="NZ_CAUQMC010000013.1"/>
</dbReference>
<name>A0ABS3PZN9_9FLAO</name>
<sequence length="68" mass="7541">MKRNLGKRDKSVRLIIIAIIAILGLFNEFSIGVASVLGMVSILLLVSILINFSPLYYVLGISTYKENK</sequence>
<evidence type="ECO:0000256" key="1">
    <source>
        <dbReference type="SAM" id="Phobius"/>
    </source>
</evidence>
<proteinExistence type="predicted"/>
<dbReference type="Proteomes" id="UP000681610">
    <property type="component" value="Unassembled WGS sequence"/>
</dbReference>
<dbReference type="EMBL" id="JAGDYP010000007">
    <property type="protein sequence ID" value="MBO1884682.1"/>
    <property type="molecule type" value="Genomic_DNA"/>
</dbReference>
<keyword evidence="1" id="KW-1133">Transmembrane helix</keyword>